<accession>A0A822XPX3</accession>
<comment type="caution">
    <text evidence="1">The sequence shown here is derived from an EMBL/GenBank/DDBJ whole genome shotgun (WGS) entry which is preliminary data.</text>
</comment>
<dbReference type="Proteomes" id="UP000607653">
    <property type="component" value="Unassembled WGS sequence"/>
</dbReference>
<protein>
    <submittedName>
        <fullName evidence="1">Uncharacterized protein</fullName>
    </submittedName>
</protein>
<organism evidence="1 2">
    <name type="scientific">Nelumbo nucifera</name>
    <name type="common">Sacred lotus</name>
    <dbReference type="NCBI Taxonomy" id="4432"/>
    <lineage>
        <taxon>Eukaryota</taxon>
        <taxon>Viridiplantae</taxon>
        <taxon>Streptophyta</taxon>
        <taxon>Embryophyta</taxon>
        <taxon>Tracheophyta</taxon>
        <taxon>Spermatophyta</taxon>
        <taxon>Magnoliopsida</taxon>
        <taxon>Proteales</taxon>
        <taxon>Nelumbonaceae</taxon>
        <taxon>Nelumbo</taxon>
    </lineage>
</organism>
<sequence length="160" mass="18429">MSCNVVDTMSLIIQKGWLPTIDFPPMVMSASLSTMTGLMNSIMSQSVELLSWSLFSHWLKTYVLFAMTGFVMENIQERVVRMAYVFWKTSHKESIPLTSQGLDDLYKCLKVVNAYILKTEEKVAALLDEVTHQQKALLQLQEEHQEIIGIQKQREFRGEH</sequence>
<gene>
    <name evidence="1" type="ORF">HUJ06_023186</name>
</gene>
<proteinExistence type="predicted"/>
<dbReference type="AlphaFoldDB" id="A0A822XPX3"/>
<keyword evidence="2" id="KW-1185">Reference proteome</keyword>
<evidence type="ECO:0000313" key="1">
    <source>
        <dbReference type="EMBL" id="DAD21723.1"/>
    </source>
</evidence>
<evidence type="ECO:0000313" key="2">
    <source>
        <dbReference type="Proteomes" id="UP000607653"/>
    </source>
</evidence>
<name>A0A822XPX3_NELNU</name>
<dbReference type="EMBL" id="DUZY01000001">
    <property type="protein sequence ID" value="DAD21723.1"/>
    <property type="molecule type" value="Genomic_DNA"/>
</dbReference>
<reference evidence="1 2" key="1">
    <citation type="journal article" date="2020" name="Mol. Biol. Evol.">
        <title>Distinct Expression and Methylation Patterns for Genes with Different Fates following a Single Whole-Genome Duplication in Flowering Plants.</title>
        <authorList>
            <person name="Shi T."/>
            <person name="Rahmani R.S."/>
            <person name="Gugger P.F."/>
            <person name="Wang M."/>
            <person name="Li H."/>
            <person name="Zhang Y."/>
            <person name="Li Z."/>
            <person name="Wang Q."/>
            <person name="Van de Peer Y."/>
            <person name="Marchal K."/>
            <person name="Chen J."/>
        </authorList>
    </citation>
    <scope>NUCLEOTIDE SEQUENCE [LARGE SCALE GENOMIC DNA]</scope>
    <source>
        <tissue evidence="1">Leaf</tissue>
    </source>
</reference>